<dbReference type="Gene3D" id="3.30.450.80">
    <property type="entry name" value="Transcription factor LuxR-like, autoinducer-binding domain"/>
    <property type="match status" value="1"/>
</dbReference>
<dbReference type="InterPro" id="IPR005143">
    <property type="entry name" value="TF_LuxR_autoind-bd_dom"/>
</dbReference>
<feature type="domain" description="HTH luxR-type" evidence="4">
    <location>
        <begin position="174"/>
        <end position="239"/>
    </location>
</feature>
<evidence type="ECO:0000259" key="4">
    <source>
        <dbReference type="PROSITE" id="PS50043"/>
    </source>
</evidence>
<evidence type="ECO:0000256" key="3">
    <source>
        <dbReference type="ARBA" id="ARBA00023163"/>
    </source>
</evidence>
<proteinExistence type="predicted"/>
<protein>
    <submittedName>
        <fullName evidence="5">LuxR family transcriptional regulator</fullName>
    </submittedName>
</protein>
<dbReference type="Pfam" id="PF03472">
    <property type="entry name" value="Autoind_bind"/>
    <property type="match status" value="1"/>
</dbReference>
<dbReference type="GO" id="GO:0006355">
    <property type="term" value="P:regulation of DNA-templated transcription"/>
    <property type="evidence" value="ECO:0007669"/>
    <property type="project" value="InterPro"/>
</dbReference>
<comment type="caution">
    <text evidence="5">The sequence shown here is derived from an EMBL/GenBank/DDBJ whole genome shotgun (WGS) entry which is preliminary data.</text>
</comment>
<accession>A0A430HT26</accession>
<evidence type="ECO:0000256" key="1">
    <source>
        <dbReference type="ARBA" id="ARBA00023015"/>
    </source>
</evidence>
<dbReference type="PANTHER" id="PTHR44688:SF16">
    <property type="entry name" value="DNA-BINDING TRANSCRIPTIONAL ACTIVATOR DEVR_DOSR"/>
    <property type="match status" value="1"/>
</dbReference>
<gene>
    <name evidence="5" type="ORF">EJB06_00310</name>
</gene>
<keyword evidence="1" id="KW-0805">Transcription regulation</keyword>
<dbReference type="OrthoDB" id="9774661at2"/>
<evidence type="ECO:0000313" key="5">
    <source>
        <dbReference type="EMBL" id="RSZ60624.1"/>
    </source>
</evidence>
<dbReference type="AlphaFoldDB" id="A0A430HT26"/>
<dbReference type="SUPFAM" id="SSF46894">
    <property type="entry name" value="C-terminal effector domain of the bipartite response regulators"/>
    <property type="match status" value="1"/>
</dbReference>
<dbReference type="InterPro" id="IPR036388">
    <property type="entry name" value="WH-like_DNA-bd_sf"/>
</dbReference>
<reference evidence="5 6" key="1">
    <citation type="submission" date="2018-12" db="EMBL/GenBank/DDBJ databases">
        <authorList>
            <person name="Yang E."/>
        </authorList>
    </citation>
    <scope>NUCLEOTIDE SEQUENCE [LARGE SCALE GENOMIC DNA]</scope>
    <source>
        <strain evidence="5 6">SOD</strain>
    </source>
</reference>
<organism evidence="5 6">
    <name type="scientific">Massilia atriviolacea</name>
    <dbReference type="NCBI Taxonomy" id="2495579"/>
    <lineage>
        <taxon>Bacteria</taxon>
        <taxon>Pseudomonadati</taxon>
        <taxon>Pseudomonadota</taxon>
        <taxon>Betaproteobacteria</taxon>
        <taxon>Burkholderiales</taxon>
        <taxon>Oxalobacteraceae</taxon>
        <taxon>Telluria group</taxon>
        <taxon>Massilia</taxon>
    </lineage>
</organism>
<dbReference type="SUPFAM" id="SSF75516">
    <property type="entry name" value="Pheromone-binding domain of LuxR-like quorum-sensing transcription factors"/>
    <property type="match status" value="1"/>
</dbReference>
<sequence>MDYSVLREFRHALAAAPHLVDLKNICKEFCAEVQLDYYLFSVCEVVSLIAPKIITLTNFPAPWVDLYFQNRSSSVDPILKYSFSHSAPILWSELICTPGFNGDTDRAFMETGRQFGLQAGLTVPLNPPSGQTAFFSVVSADPEFDEHRLGNLLPAAGIFSKYLFDAYVRIDKTENPRVNELTERELECVFWACEGKTAWEMANIVGVAERTINFHLTSVIKKLGASNRQHAVAKAVMYGLVKPRP</sequence>
<evidence type="ECO:0000256" key="2">
    <source>
        <dbReference type="ARBA" id="ARBA00023125"/>
    </source>
</evidence>
<dbReference type="CDD" id="cd06170">
    <property type="entry name" value="LuxR_C_like"/>
    <property type="match status" value="1"/>
</dbReference>
<dbReference type="PANTHER" id="PTHR44688">
    <property type="entry name" value="DNA-BINDING TRANSCRIPTIONAL ACTIVATOR DEVR_DOSR"/>
    <property type="match status" value="1"/>
</dbReference>
<dbReference type="PRINTS" id="PR00038">
    <property type="entry name" value="HTHLUXR"/>
</dbReference>
<dbReference type="Gene3D" id="1.10.10.10">
    <property type="entry name" value="Winged helix-like DNA-binding domain superfamily/Winged helix DNA-binding domain"/>
    <property type="match status" value="1"/>
</dbReference>
<dbReference type="InterPro" id="IPR016032">
    <property type="entry name" value="Sig_transdc_resp-reg_C-effctor"/>
</dbReference>
<name>A0A430HT26_9BURK</name>
<dbReference type="GO" id="GO:0003677">
    <property type="term" value="F:DNA binding"/>
    <property type="evidence" value="ECO:0007669"/>
    <property type="project" value="UniProtKB-KW"/>
</dbReference>
<keyword evidence="2" id="KW-0238">DNA-binding</keyword>
<dbReference type="InterPro" id="IPR036693">
    <property type="entry name" value="TF_LuxR_autoind-bd_dom_sf"/>
</dbReference>
<keyword evidence="3" id="KW-0804">Transcription</keyword>
<dbReference type="SMART" id="SM00421">
    <property type="entry name" value="HTH_LUXR"/>
    <property type="match status" value="1"/>
</dbReference>
<keyword evidence="6" id="KW-1185">Reference proteome</keyword>
<dbReference type="EMBL" id="RXLQ01000001">
    <property type="protein sequence ID" value="RSZ60624.1"/>
    <property type="molecule type" value="Genomic_DNA"/>
</dbReference>
<dbReference type="InterPro" id="IPR000792">
    <property type="entry name" value="Tscrpt_reg_LuxR_C"/>
</dbReference>
<dbReference type="PROSITE" id="PS50043">
    <property type="entry name" value="HTH_LUXR_2"/>
    <property type="match status" value="1"/>
</dbReference>
<dbReference type="Proteomes" id="UP000278085">
    <property type="component" value="Unassembled WGS sequence"/>
</dbReference>
<dbReference type="Pfam" id="PF00196">
    <property type="entry name" value="GerE"/>
    <property type="match status" value="1"/>
</dbReference>
<evidence type="ECO:0000313" key="6">
    <source>
        <dbReference type="Proteomes" id="UP000278085"/>
    </source>
</evidence>